<dbReference type="CDD" id="cd09274">
    <property type="entry name" value="RNase_HI_RT_Ty3"/>
    <property type="match status" value="1"/>
</dbReference>
<evidence type="ECO:0000259" key="7">
    <source>
        <dbReference type="Pfam" id="PF00078"/>
    </source>
</evidence>
<accession>A0AAW1YS46</accession>
<dbReference type="PANTHER" id="PTHR37984:SF5">
    <property type="entry name" value="PROTEIN NYNRIN-LIKE"/>
    <property type="match status" value="1"/>
</dbReference>
<dbReference type="SUPFAM" id="SSF56672">
    <property type="entry name" value="DNA/RNA polymerases"/>
    <property type="match status" value="1"/>
</dbReference>
<dbReference type="GO" id="GO:0003964">
    <property type="term" value="F:RNA-directed DNA polymerase activity"/>
    <property type="evidence" value="ECO:0007669"/>
    <property type="project" value="UniProtKB-KW"/>
</dbReference>
<evidence type="ECO:0000256" key="3">
    <source>
        <dbReference type="ARBA" id="ARBA00022722"/>
    </source>
</evidence>
<keyword evidence="1" id="KW-0808">Transferase</keyword>
<feature type="domain" description="Reverse transcriptase" evidence="7">
    <location>
        <begin position="153"/>
        <end position="312"/>
    </location>
</feature>
<dbReference type="Pfam" id="PF00078">
    <property type="entry name" value="RVT_1"/>
    <property type="match status" value="1"/>
</dbReference>
<reference evidence="9 10" key="1">
    <citation type="journal article" date="2023" name="G3 (Bethesda)">
        <title>A chromosome-length genome assembly and annotation of blackberry (Rubus argutus, cv. 'Hillquist').</title>
        <authorList>
            <person name="Bruna T."/>
            <person name="Aryal R."/>
            <person name="Dudchenko O."/>
            <person name="Sargent D.J."/>
            <person name="Mead D."/>
            <person name="Buti M."/>
            <person name="Cavallini A."/>
            <person name="Hytonen T."/>
            <person name="Andres J."/>
            <person name="Pham M."/>
            <person name="Weisz D."/>
            <person name="Mascagni F."/>
            <person name="Usai G."/>
            <person name="Natali L."/>
            <person name="Bassil N."/>
            <person name="Fernandez G.E."/>
            <person name="Lomsadze A."/>
            <person name="Armour M."/>
            <person name="Olukolu B."/>
            <person name="Poorten T."/>
            <person name="Britton C."/>
            <person name="Davik J."/>
            <person name="Ashrafi H."/>
            <person name="Aiden E.L."/>
            <person name="Borodovsky M."/>
            <person name="Worthington M."/>
        </authorList>
    </citation>
    <scope>NUCLEOTIDE SEQUENCE [LARGE SCALE GENOMIC DNA]</scope>
    <source>
        <strain evidence="9">PI 553951</strain>
    </source>
</reference>
<dbReference type="Gene3D" id="3.30.70.270">
    <property type="match status" value="2"/>
</dbReference>
<dbReference type="InterPro" id="IPR043502">
    <property type="entry name" value="DNA/RNA_pol_sf"/>
</dbReference>
<dbReference type="EMBL" id="JBEDUW010000001">
    <property type="protein sequence ID" value="KAK9951337.1"/>
    <property type="molecule type" value="Genomic_DNA"/>
</dbReference>
<sequence length="582" mass="65539">MENECTRANKGTSMTPEAATLQEALAAPECMQDESIAIAEEMEAVNLSDDTAIQKPVLVSKYLTPEKKKYLISLLKEFRDAFAWSYEEMPGLDPRLACHTLNVESEAKPVMQSRRNYHPNDEIQIKQEIDKLLASGFIKPIKHPTWLANIVPVKKKNGQVRVCIDFRDLNKACPKDEFPLPNMDTLIDSSSGQGMLSFMDGFSGYNQIKMATRDAEKMAFCTPYGNFHYTVMPFGLKNAGATYQRAMTTIFHDMMGREVEDYVDDLVVKSKTRGEHWSTLRKVLNRCRMYNMRMNPKKCSFGVSSGKFLGFMVHKRGIDVDPDKAKAIASTTPPSSQKELKSFLGKLSYIRRFIPGLAAARAFTPLLKKGTKLMWNDECKKTYEMVQQLITSLPTMKASIPGVPLKIYLAATDAAIGALLAQDDGNGIEHHVYYVSRLLGEAESRYPSTERVCLALIYAGQRLRHYFLAHKLHLMVKTDPVRYLLTKPVLSGRLARWLLQLSEFDIECVSPRVIKRQVVIDMLALFPRNEETSLMQDIPGGLQEMVGVLTDNELKSKQLWTLLFDGSATSNGGGALMRIMNN</sequence>
<dbReference type="InterPro" id="IPR000477">
    <property type="entry name" value="RT_dom"/>
</dbReference>
<evidence type="ECO:0000256" key="5">
    <source>
        <dbReference type="ARBA" id="ARBA00022801"/>
    </source>
</evidence>
<evidence type="ECO:0000256" key="6">
    <source>
        <dbReference type="ARBA" id="ARBA00022918"/>
    </source>
</evidence>
<feature type="domain" description="Reverse transcriptase RNase H-like" evidence="8">
    <location>
        <begin position="404"/>
        <end position="504"/>
    </location>
</feature>
<evidence type="ECO:0000313" key="10">
    <source>
        <dbReference type="Proteomes" id="UP001457282"/>
    </source>
</evidence>
<evidence type="ECO:0000256" key="2">
    <source>
        <dbReference type="ARBA" id="ARBA00022695"/>
    </source>
</evidence>
<evidence type="ECO:0000256" key="1">
    <source>
        <dbReference type="ARBA" id="ARBA00022679"/>
    </source>
</evidence>
<dbReference type="Proteomes" id="UP001457282">
    <property type="component" value="Unassembled WGS sequence"/>
</dbReference>
<dbReference type="GO" id="GO:0016787">
    <property type="term" value="F:hydrolase activity"/>
    <property type="evidence" value="ECO:0007669"/>
    <property type="project" value="UniProtKB-KW"/>
</dbReference>
<keyword evidence="4" id="KW-0255">Endonuclease</keyword>
<keyword evidence="10" id="KW-1185">Reference proteome</keyword>
<name>A0AAW1YS46_RUBAR</name>
<protein>
    <recommendedName>
        <fullName evidence="11">Reverse transcriptase domain-containing protein</fullName>
    </recommendedName>
</protein>
<evidence type="ECO:0000313" key="9">
    <source>
        <dbReference type="EMBL" id="KAK9951337.1"/>
    </source>
</evidence>
<comment type="caution">
    <text evidence="9">The sequence shown here is derived from an EMBL/GenBank/DDBJ whole genome shotgun (WGS) entry which is preliminary data.</text>
</comment>
<dbReference type="Pfam" id="PF17917">
    <property type="entry name" value="RT_RNaseH"/>
    <property type="match status" value="1"/>
</dbReference>
<dbReference type="InterPro" id="IPR043128">
    <property type="entry name" value="Rev_trsase/Diguanyl_cyclase"/>
</dbReference>
<keyword evidence="2" id="KW-0548">Nucleotidyltransferase</keyword>
<dbReference type="Gene3D" id="3.10.10.10">
    <property type="entry name" value="HIV Type 1 Reverse Transcriptase, subunit A, domain 1"/>
    <property type="match status" value="1"/>
</dbReference>
<dbReference type="GO" id="GO:0004519">
    <property type="term" value="F:endonuclease activity"/>
    <property type="evidence" value="ECO:0007669"/>
    <property type="project" value="UniProtKB-KW"/>
</dbReference>
<keyword evidence="5" id="KW-0378">Hydrolase</keyword>
<evidence type="ECO:0000259" key="8">
    <source>
        <dbReference type="Pfam" id="PF17917"/>
    </source>
</evidence>
<dbReference type="PANTHER" id="PTHR37984">
    <property type="entry name" value="PROTEIN CBG26694"/>
    <property type="match status" value="1"/>
</dbReference>
<dbReference type="InterPro" id="IPR041373">
    <property type="entry name" value="RT_RNaseH"/>
</dbReference>
<organism evidence="9 10">
    <name type="scientific">Rubus argutus</name>
    <name type="common">Southern blackberry</name>
    <dbReference type="NCBI Taxonomy" id="59490"/>
    <lineage>
        <taxon>Eukaryota</taxon>
        <taxon>Viridiplantae</taxon>
        <taxon>Streptophyta</taxon>
        <taxon>Embryophyta</taxon>
        <taxon>Tracheophyta</taxon>
        <taxon>Spermatophyta</taxon>
        <taxon>Magnoliopsida</taxon>
        <taxon>eudicotyledons</taxon>
        <taxon>Gunneridae</taxon>
        <taxon>Pentapetalae</taxon>
        <taxon>rosids</taxon>
        <taxon>fabids</taxon>
        <taxon>Rosales</taxon>
        <taxon>Rosaceae</taxon>
        <taxon>Rosoideae</taxon>
        <taxon>Rosoideae incertae sedis</taxon>
        <taxon>Rubus</taxon>
    </lineage>
</organism>
<keyword evidence="3" id="KW-0540">Nuclease</keyword>
<gene>
    <name evidence="9" type="ORF">M0R45_006788</name>
</gene>
<dbReference type="CDD" id="cd01647">
    <property type="entry name" value="RT_LTR"/>
    <property type="match status" value="1"/>
</dbReference>
<dbReference type="AlphaFoldDB" id="A0AAW1YS46"/>
<proteinExistence type="predicted"/>
<keyword evidence="6" id="KW-0695">RNA-directed DNA polymerase</keyword>
<dbReference type="InterPro" id="IPR050951">
    <property type="entry name" value="Retrovirus_Pol_polyprotein"/>
</dbReference>
<evidence type="ECO:0000256" key="4">
    <source>
        <dbReference type="ARBA" id="ARBA00022759"/>
    </source>
</evidence>
<evidence type="ECO:0008006" key="11">
    <source>
        <dbReference type="Google" id="ProtNLM"/>
    </source>
</evidence>